<dbReference type="Proteomes" id="UP000886005">
    <property type="component" value="Unassembled WGS sequence"/>
</dbReference>
<keyword evidence="3" id="KW-1133">Transmembrane helix</keyword>
<feature type="transmembrane region" description="Helical" evidence="3">
    <location>
        <begin position="20"/>
        <end position="43"/>
    </location>
</feature>
<evidence type="ECO:0000256" key="3">
    <source>
        <dbReference type="SAM" id="Phobius"/>
    </source>
</evidence>
<proteinExistence type="predicted"/>
<accession>A0A7V1LQ09</accession>
<protein>
    <recommendedName>
        <fullName evidence="5">DUF4175 family protein</fullName>
    </recommendedName>
</protein>
<keyword evidence="3" id="KW-0812">Transmembrane</keyword>
<organism evidence="4">
    <name type="scientific">Caldithrix abyssi</name>
    <dbReference type="NCBI Taxonomy" id="187145"/>
    <lineage>
        <taxon>Bacteria</taxon>
        <taxon>Pseudomonadati</taxon>
        <taxon>Calditrichota</taxon>
        <taxon>Calditrichia</taxon>
        <taxon>Calditrichales</taxon>
        <taxon>Calditrichaceae</taxon>
        <taxon>Caldithrix</taxon>
    </lineage>
</organism>
<gene>
    <name evidence="4" type="ORF">ENJ10_15215</name>
</gene>
<evidence type="ECO:0000313" key="4">
    <source>
        <dbReference type="EMBL" id="HED12039.1"/>
    </source>
</evidence>
<reference evidence="4" key="1">
    <citation type="journal article" date="2020" name="mSystems">
        <title>Genome- and Community-Level Interaction Insights into Carbon Utilization and Element Cycling Functions of Hydrothermarchaeota in Hydrothermal Sediment.</title>
        <authorList>
            <person name="Zhou Z."/>
            <person name="Liu Y."/>
            <person name="Xu W."/>
            <person name="Pan J."/>
            <person name="Luo Z.H."/>
            <person name="Li M."/>
        </authorList>
    </citation>
    <scope>NUCLEOTIDE SEQUENCE [LARGE SCALE GENOMIC DNA]</scope>
    <source>
        <strain evidence="4">HyVt-456</strain>
    </source>
</reference>
<feature type="coiled-coil region" evidence="1">
    <location>
        <begin position="531"/>
        <end position="614"/>
    </location>
</feature>
<dbReference type="EMBL" id="DRLD01000434">
    <property type="protein sequence ID" value="HED12039.1"/>
    <property type="molecule type" value="Genomic_DNA"/>
</dbReference>
<feature type="compositionally biased region" description="Low complexity" evidence="2">
    <location>
        <begin position="765"/>
        <end position="800"/>
    </location>
</feature>
<keyword evidence="1" id="KW-0175">Coiled coil</keyword>
<sequence>MTHTQFIQKLYHLAGRHYRLHLLGRIVSWLLIFLFSGLGMSLLDSMVHFSRISRWGFFTLQVLLMAYLFIEMIWPAVRKNYRFRKSGELSAFARLSDRLTENKDIWVNTAELIEQYQAGGDNNPFQEAAINRLIPQCDFSALKRALPLKKYLPAYSLPVVLLLSSLFLYGLIGPSLGISALRMVMPWGMFAAVPAYSFEVAPGSVTAYTGDDLKITAGYRGPRAGGMLLWKEEGARRMSYPLVRAGVASYTLTLKNIKKDFRYWLSATEMETGDYKGHIVSDTFRVVVLDPPMVKTAQIKAFPPAYSGLPGSSFDLSDTRYSLLPGTEIQFKLTANKALRAAALQFSDSTILNLDVHNFTAEGRAVFTRSRQYRFNLLSMDSLTNRQAVLFHVDMLEDRPPYVEIVLPGTDVEAQPEDILALEAAAGDDFGVSALTLRYRHLAAGDTGVWRKRPFQLLRENGETRGRLLFDFSDLAIAFGDEIEYYAVARDGNVITGPGKAESARYKVIFPSLDDLFRDFTEKTRDQNEKMEDISGQSEELKKTLEEIQRDLKRSQKMDWETKKRIEQTLEEQKKLREKVQKIEQELQEMVERLENKDMISEELMQKYQQLQEMFRQIAPPELMEAMRKLQQAMEKSDPAEVQKALQSFKENQENFKQNLERTLELFKQIQMEQQLQRLADQARELLEKQKQITEELNKNSDDAGRMQEQQTGQLKRLEASLKEMMDNPRMQSFKEAMRQMEEARKNMSRNQLARQSEEIRQKIEQGQQEQAGEQSQALQKDMAAMQSQLQSSLNSMQQSHKQKVESRMLAITGDLLKLSFEQERLQRRSRSASQVDDELRDIARKQARVQQNLQKTIGEMIELSKQTFFMEQSLNRNMAMAQSQMRKSLDDLSERRAMPAAQSQRKAMEALNRSVQGMQRSLSRMEKSSSGTGFEQLMEQLKQMAGMQGGLNGETMGLFNAQQGNRGRLTPDQQGRQRRLAAQQQALKQAMEELAGEMGNRGDVLGRLGELSEEMDKVVQDLLKKGVSRKTVERQQRILSRMLDAQKSAREREYSKKRRAERAKKYQAVDPRRLTPAENAYLKQLQEALQKSYNEGYAPEYQQMIEAYIHKLINEKQQRRAGDGRTR</sequence>
<keyword evidence="3" id="KW-0472">Membrane</keyword>
<dbReference type="AlphaFoldDB" id="A0A7V1LQ09"/>
<evidence type="ECO:0000256" key="1">
    <source>
        <dbReference type="SAM" id="Coils"/>
    </source>
</evidence>
<evidence type="ECO:0008006" key="5">
    <source>
        <dbReference type="Google" id="ProtNLM"/>
    </source>
</evidence>
<name>A0A7V1LQ09_CALAY</name>
<feature type="transmembrane region" description="Helical" evidence="3">
    <location>
        <begin position="55"/>
        <end position="77"/>
    </location>
</feature>
<evidence type="ECO:0000256" key="2">
    <source>
        <dbReference type="SAM" id="MobiDB-lite"/>
    </source>
</evidence>
<feature type="region of interest" description="Disordered" evidence="2">
    <location>
        <begin position="762"/>
        <end position="802"/>
    </location>
</feature>
<comment type="caution">
    <text evidence="4">The sequence shown here is derived from an EMBL/GenBank/DDBJ whole genome shotgun (WGS) entry which is preliminary data.</text>
</comment>
<feature type="transmembrane region" description="Helical" evidence="3">
    <location>
        <begin position="152"/>
        <end position="172"/>
    </location>
</feature>